<dbReference type="Pfam" id="PF10082">
    <property type="entry name" value="BBP2_2"/>
    <property type="match status" value="1"/>
</dbReference>
<dbReference type="RefSeq" id="WP_119377805.1">
    <property type="nucleotide sequence ID" value="NZ_QWFX01000016.1"/>
</dbReference>
<dbReference type="InterPro" id="IPR018759">
    <property type="entry name" value="BBP2_2"/>
</dbReference>
<dbReference type="AlphaFoldDB" id="A0A399RAX7"/>
<organism evidence="5 6">
    <name type="scientific">Henriciella mobilis</name>
    <dbReference type="NCBI Taxonomy" id="2305467"/>
    <lineage>
        <taxon>Bacteria</taxon>
        <taxon>Pseudomonadati</taxon>
        <taxon>Pseudomonadota</taxon>
        <taxon>Alphaproteobacteria</taxon>
        <taxon>Hyphomonadales</taxon>
        <taxon>Hyphomonadaceae</taxon>
        <taxon>Henriciella</taxon>
    </lineage>
</organism>
<evidence type="ECO:0000256" key="3">
    <source>
        <dbReference type="ARBA" id="ARBA00023237"/>
    </source>
</evidence>
<evidence type="ECO:0000256" key="4">
    <source>
        <dbReference type="SAM" id="SignalP"/>
    </source>
</evidence>
<evidence type="ECO:0000256" key="2">
    <source>
        <dbReference type="ARBA" id="ARBA00023136"/>
    </source>
</evidence>
<sequence length="419" mass="45596">MIKTAHFVTAASVAAISASAFTAQAQDSFFDRNRYVSVTERPQPEFDPVPVRLGAFEAQPRLRVGAGYRSNLFASTTDETGDSFGVIAPSVDLVSTWSRHEFGASLAAEHTEYVDTGSESATDLFARAFGGLDVTSSFGLVGAVLAEHTNEPRASVASDPAAAEPVEVDRVGGEAGINYEQGRVRLRGRLSADTYNFSDVSLNGGGTLDQDFRDRDEMTGSVRVSYAPQRDWSVFAEGSVTSRDYDAPTSPGQRTRDSEGTIVRVGTNFELPILLRGDIAVGYHQFEYDDPTAEDVSGLSVEGNANWFVTQLTTVSASASRRVIDPGIQSTAAATQTALGVNVDHELRRNWLVNAGIDFTNFDFENVDRSDDRIEFEVGSLWKFNRNASARLSYRFADQDSNVRSFTDNRVMATLILTP</sequence>
<evidence type="ECO:0000313" key="5">
    <source>
        <dbReference type="EMBL" id="RIJ26912.1"/>
    </source>
</evidence>
<keyword evidence="3" id="KW-0998">Cell outer membrane</keyword>
<evidence type="ECO:0000313" key="6">
    <source>
        <dbReference type="Proteomes" id="UP000266385"/>
    </source>
</evidence>
<dbReference type="SUPFAM" id="SSF56935">
    <property type="entry name" value="Porins"/>
    <property type="match status" value="1"/>
</dbReference>
<accession>A0A399RAX7</accession>
<feature type="signal peptide" evidence="4">
    <location>
        <begin position="1"/>
        <end position="25"/>
    </location>
</feature>
<dbReference type="Proteomes" id="UP000266385">
    <property type="component" value="Unassembled WGS sequence"/>
</dbReference>
<name>A0A399RAX7_9PROT</name>
<evidence type="ECO:0008006" key="7">
    <source>
        <dbReference type="Google" id="ProtNLM"/>
    </source>
</evidence>
<dbReference type="Gene3D" id="2.40.170.20">
    <property type="entry name" value="TonB-dependent receptor, beta-barrel domain"/>
    <property type="match status" value="1"/>
</dbReference>
<comment type="caution">
    <text evidence="5">The sequence shown here is derived from an EMBL/GenBank/DDBJ whole genome shotgun (WGS) entry which is preliminary data.</text>
</comment>
<feature type="chain" id="PRO_5017347386" description="Outer membrane beta-barrel protein" evidence="4">
    <location>
        <begin position="26"/>
        <end position="419"/>
    </location>
</feature>
<dbReference type="GO" id="GO:0009279">
    <property type="term" value="C:cell outer membrane"/>
    <property type="evidence" value="ECO:0007669"/>
    <property type="project" value="UniProtKB-SubCell"/>
</dbReference>
<dbReference type="InterPro" id="IPR036942">
    <property type="entry name" value="Beta-barrel_TonB_sf"/>
</dbReference>
<dbReference type="OrthoDB" id="7398962at2"/>
<protein>
    <recommendedName>
        <fullName evidence="7">Outer membrane beta-barrel protein</fullName>
    </recommendedName>
</protein>
<keyword evidence="2" id="KW-0472">Membrane</keyword>
<dbReference type="EMBL" id="QWFX01000016">
    <property type="protein sequence ID" value="RIJ26912.1"/>
    <property type="molecule type" value="Genomic_DNA"/>
</dbReference>
<reference evidence="5 6" key="1">
    <citation type="submission" date="2018-08" db="EMBL/GenBank/DDBJ databases">
        <title>Henriciella mobilis sp. nov., isolated from seawater.</title>
        <authorList>
            <person name="Cheng H."/>
            <person name="Wu Y.-H."/>
            <person name="Xu X.-W."/>
            <person name="Guo L.-L."/>
        </authorList>
    </citation>
    <scope>NUCLEOTIDE SEQUENCE [LARGE SCALE GENOMIC DNA]</scope>
    <source>
        <strain evidence="5 6">JN25</strain>
    </source>
</reference>
<gene>
    <name evidence="5" type="ORF">D1223_18455</name>
</gene>
<comment type="subcellular location">
    <subcellularLocation>
        <location evidence="1">Cell outer membrane</location>
    </subcellularLocation>
</comment>
<keyword evidence="4" id="KW-0732">Signal</keyword>
<evidence type="ECO:0000256" key="1">
    <source>
        <dbReference type="ARBA" id="ARBA00004442"/>
    </source>
</evidence>
<keyword evidence="6" id="KW-1185">Reference proteome</keyword>
<proteinExistence type="predicted"/>